<evidence type="ECO:0000256" key="3">
    <source>
        <dbReference type="ARBA" id="ARBA00022679"/>
    </source>
</evidence>
<keyword evidence="3 9" id="KW-0808">Transferase</keyword>
<comment type="caution">
    <text evidence="9">The sequence shown here is derived from an EMBL/GenBank/DDBJ whole genome shotgun (WGS) entry which is preliminary data.</text>
</comment>
<protein>
    <submittedName>
        <fullName evidence="9">Undecaprenyl-phosphate glucose phosphotransferase</fullName>
        <ecNumber evidence="9">2.7.8.31</ecNumber>
    </submittedName>
</protein>
<evidence type="ECO:0000256" key="6">
    <source>
        <dbReference type="ARBA" id="ARBA00023136"/>
    </source>
</evidence>
<keyword evidence="6 7" id="KW-0472">Membrane</keyword>
<evidence type="ECO:0000256" key="5">
    <source>
        <dbReference type="ARBA" id="ARBA00022989"/>
    </source>
</evidence>
<organism evidence="9 10">
    <name type="scientific">Chryseosolibacter indicus</name>
    <dbReference type="NCBI Taxonomy" id="2782351"/>
    <lineage>
        <taxon>Bacteria</taxon>
        <taxon>Pseudomonadati</taxon>
        <taxon>Bacteroidota</taxon>
        <taxon>Cytophagia</taxon>
        <taxon>Cytophagales</taxon>
        <taxon>Chryseotaleaceae</taxon>
        <taxon>Chryseosolibacter</taxon>
    </lineage>
</organism>
<feature type="domain" description="Bacterial sugar transferase" evidence="8">
    <location>
        <begin position="270"/>
        <end position="453"/>
    </location>
</feature>
<reference evidence="9 10" key="1">
    <citation type="submission" date="2021-05" db="EMBL/GenBank/DDBJ databases">
        <title>A Polyphasic approach of four new species of the genus Ohtaekwangia: Ohtaekwangia histidinii sp. nov., Ohtaekwangia cretensis sp. nov., Ohtaekwangia indiensis sp. nov., Ohtaekwangia reichenbachii sp. nov. from diverse environment.</title>
        <authorList>
            <person name="Octaviana S."/>
        </authorList>
    </citation>
    <scope>NUCLEOTIDE SEQUENCE [LARGE SCALE GENOMIC DNA]</scope>
    <source>
        <strain evidence="9 10">PWU20</strain>
    </source>
</reference>
<keyword evidence="10" id="KW-1185">Reference proteome</keyword>
<dbReference type="EC" id="2.7.8.31" evidence="9"/>
<evidence type="ECO:0000256" key="1">
    <source>
        <dbReference type="ARBA" id="ARBA00004141"/>
    </source>
</evidence>
<feature type="transmembrane region" description="Helical" evidence="7">
    <location>
        <begin position="275"/>
        <end position="297"/>
    </location>
</feature>
<dbReference type="RefSeq" id="WP_254154527.1">
    <property type="nucleotide sequence ID" value="NZ_JAHESD010000034.1"/>
</dbReference>
<comment type="subcellular location">
    <subcellularLocation>
        <location evidence="1">Membrane</location>
        <topology evidence="1">Multi-pass membrane protein</topology>
    </subcellularLocation>
</comment>
<dbReference type="NCBIfam" id="TIGR03025">
    <property type="entry name" value="EPS_sugtrans"/>
    <property type="match status" value="1"/>
</dbReference>
<feature type="transmembrane region" description="Helical" evidence="7">
    <location>
        <begin position="109"/>
        <end position="130"/>
    </location>
</feature>
<evidence type="ECO:0000256" key="2">
    <source>
        <dbReference type="ARBA" id="ARBA00006464"/>
    </source>
</evidence>
<dbReference type="GO" id="GO:0089702">
    <property type="term" value="F:undecaprenyl-phosphate glucose phosphotransferase activity"/>
    <property type="evidence" value="ECO:0007669"/>
    <property type="project" value="UniProtKB-EC"/>
</dbReference>
<dbReference type="Proteomes" id="UP000772618">
    <property type="component" value="Unassembled WGS sequence"/>
</dbReference>
<evidence type="ECO:0000313" key="10">
    <source>
        <dbReference type="Proteomes" id="UP000772618"/>
    </source>
</evidence>
<evidence type="ECO:0000313" key="9">
    <source>
        <dbReference type="EMBL" id="MBT1704568.1"/>
    </source>
</evidence>
<dbReference type="PANTHER" id="PTHR30576">
    <property type="entry name" value="COLANIC BIOSYNTHESIS UDP-GLUCOSE LIPID CARRIER TRANSFERASE"/>
    <property type="match status" value="1"/>
</dbReference>
<dbReference type="InterPro" id="IPR017475">
    <property type="entry name" value="EPS_sugar_tfrase"/>
</dbReference>
<keyword evidence="4 7" id="KW-0812">Transmembrane</keyword>
<evidence type="ECO:0000259" key="8">
    <source>
        <dbReference type="Pfam" id="PF02397"/>
    </source>
</evidence>
<dbReference type="InterPro" id="IPR003362">
    <property type="entry name" value="Bact_transf"/>
</dbReference>
<feature type="transmembrane region" description="Helical" evidence="7">
    <location>
        <begin position="12"/>
        <end position="37"/>
    </location>
</feature>
<name>A0ABS5VT22_9BACT</name>
<proteinExistence type="inferred from homology"/>
<comment type="similarity">
    <text evidence="2">Belongs to the bacterial sugar transferase family.</text>
</comment>
<dbReference type="EMBL" id="JAHESD010000034">
    <property type="protein sequence ID" value="MBT1704568.1"/>
    <property type="molecule type" value="Genomic_DNA"/>
</dbReference>
<gene>
    <name evidence="9" type="ORF">KK060_14840</name>
</gene>
<dbReference type="SUPFAM" id="SSF51735">
    <property type="entry name" value="NAD(P)-binding Rossmann-fold domains"/>
    <property type="match status" value="1"/>
</dbReference>
<dbReference type="InterPro" id="IPR017473">
    <property type="entry name" value="Undecaprenyl-P_gluc_Ptfrase"/>
</dbReference>
<dbReference type="PANTHER" id="PTHR30576:SF0">
    <property type="entry name" value="UNDECAPRENYL-PHOSPHATE N-ACETYLGALACTOSAMINYL 1-PHOSPHATE TRANSFERASE-RELATED"/>
    <property type="match status" value="1"/>
</dbReference>
<evidence type="ECO:0000256" key="7">
    <source>
        <dbReference type="SAM" id="Phobius"/>
    </source>
</evidence>
<keyword evidence="5 7" id="KW-1133">Transmembrane helix</keyword>
<dbReference type="Pfam" id="PF13727">
    <property type="entry name" value="CoA_binding_3"/>
    <property type="match status" value="1"/>
</dbReference>
<feature type="transmembrane region" description="Helical" evidence="7">
    <location>
        <begin position="84"/>
        <end position="103"/>
    </location>
</feature>
<dbReference type="InterPro" id="IPR036291">
    <property type="entry name" value="NAD(P)-bd_dom_sf"/>
</dbReference>
<evidence type="ECO:0000256" key="4">
    <source>
        <dbReference type="ARBA" id="ARBA00022692"/>
    </source>
</evidence>
<feature type="transmembrane region" description="Helical" evidence="7">
    <location>
        <begin position="43"/>
        <end position="63"/>
    </location>
</feature>
<dbReference type="Gene3D" id="3.40.50.720">
    <property type="entry name" value="NAD(P)-binding Rossmann-like Domain"/>
    <property type="match status" value="1"/>
</dbReference>
<accession>A0ABS5VT22</accession>
<dbReference type="Pfam" id="PF02397">
    <property type="entry name" value="Bac_transf"/>
    <property type="match status" value="1"/>
</dbReference>
<dbReference type="NCBIfam" id="TIGR03023">
    <property type="entry name" value="WcaJ_sugtrans"/>
    <property type="match status" value="1"/>
</dbReference>
<sequence>MQHHRYSKYLRILTFLGDILALNGLVLTLYLTGHFIIDTSENSWFLFLAVLNLSWLAIVFYANPYKSNRVNSLLKLSSSIVYSVGQHLLITCTAIYLLDFVIVHKWGPLVVHFAFLIIVLFWRLSLYYSLSIYRARGYNYRNVVIIGFGSIAKQLEVFFAVHPEYGYRFVGYFDDHANGKKKLGDINELEEYIETNKLLVDEVYCCLPYVKYGQIKKIIDYCENQLIKVKVITDFRAFSFKGLELERYDHIPVLNVSSIPLDDRQNQIVKRGFDIMFSSLFLLFIASWLFPLIAILIKLDSKGPVFFRQKRTGKDNNDFLCLKFRTMYVNNEADSKQATKSDSRITKVGAFLRRTSLDELPQFINVLQGAMSVVGPRPHMLKHTEEYSRLITKFMARHNVKPGITGLAQSKGYRGETQNLIEMKNRVKLDRFYIENWSFLLDLKIIIATVISMAKGDQNAY</sequence>